<accession>A0A2K6V0G4</accession>
<dbReference type="Gene3D" id="4.10.75.10">
    <property type="entry name" value="Elafin-like"/>
    <property type="match status" value="1"/>
</dbReference>
<reference evidence="4" key="2">
    <citation type="submission" date="2025-09" db="UniProtKB">
        <authorList>
            <consortium name="Ensembl"/>
        </authorList>
    </citation>
    <scope>IDENTIFICATION</scope>
</reference>
<evidence type="ECO:0000313" key="5">
    <source>
        <dbReference type="Proteomes" id="UP000233220"/>
    </source>
</evidence>
<keyword evidence="2" id="KW-0732">Signal</keyword>
<name>A0A2K6V0G4_SAIBB</name>
<dbReference type="InterPro" id="IPR051388">
    <property type="entry name" value="Serpin_venom_toxin"/>
</dbReference>
<sequence>MGLSGFLPILVPFILLEDVQGPGHAEGSFFYNPCPKIKVICPMDEIDHCTRHGDCPEDMDCCMYSCGKKCVALKEGNSDTF</sequence>
<feature type="signal peptide" evidence="2">
    <location>
        <begin position="1"/>
        <end position="21"/>
    </location>
</feature>
<proteinExistence type="predicted"/>
<dbReference type="Proteomes" id="UP000233220">
    <property type="component" value="Unplaced"/>
</dbReference>
<dbReference type="OMA" id="CPMDEID"/>
<dbReference type="PANTHER" id="PTHR46751:SF1">
    <property type="entry name" value="WAP FOUR-DISULFIDE CORE DOMAIN PROTEIN 6A"/>
    <property type="match status" value="1"/>
</dbReference>
<dbReference type="PANTHER" id="PTHR46751">
    <property type="entry name" value="EPPIN"/>
    <property type="match status" value="1"/>
</dbReference>
<dbReference type="SUPFAM" id="SSF57256">
    <property type="entry name" value="Elafin-like"/>
    <property type="match status" value="1"/>
</dbReference>
<dbReference type="InterPro" id="IPR036645">
    <property type="entry name" value="Elafin-like_sf"/>
</dbReference>
<dbReference type="GO" id="GO:0005615">
    <property type="term" value="C:extracellular space"/>
    <property type="evidence" value="ECO:0007669"/>
    <property type="project" value="TreeGrafter"/>
</dbReference>
<dbReference type="Ensembl" id="ENSSBOT00000054587.1">
    <property type="protein sequence ID" value="ENSSBOP00000037644.1"/>
    <property type="gene ID" value="ENSSBOG00000034917.1"/>
</dbReference>
<keyword evidence="1" id="KW-1015">Disulfide bond</keyword>
<dbReference type="GO" id="GO:0030414">
    <property type="term" value="F:peptidase inhibitor activity"/>
    <property type="evidence" value="ECO:0007669"/>
    <property type="project" value="InterPro"/>
</dbReference>
<dbReference type="Pfam" id="PF00095">
    <property type="entry name" value="WAP"/>
    <property type="match status" value="1"/>
</dbReference>
<organism evidence="4 5">
    <name type="scientific">Saimiri boliviensis boliviensis</name>
    <name type="common">Bolivian squirrel monkey</name>
    <dbReference type="NCBI Taxonomy" id="39432"/>
    <lineage>
        <taxon>Eukaryota</taxon>
        <taxon>Metazoa</taxon>
        <taxon>Chordata</taxon>
        <taxon>Craniata</taxon>
        <taxon>Vertebrata</taxon>
        <taxon>Euteleostomi</taxon>
        <taxon>Mammalia</taxon>
        <taxon>Eutheria</taxon>
        <taxon>Euarchontoglires</taxon>
        <taxon>Primates</taxon>
        <taxon>Haplorrhini</taxon>
        <taxon>Platyrrhini</taxon>
        <taxon>Cebidae</taxon>
        <taxon>Saimiriinae</taxon>
        <taxon>Saimiri</taxon>
    </lineage>
</organism>
<dbReference type="InterPro" id="IPR008197">
    <property type="entry name" value="WAP_dom"/>
</dbReference>
<dbReference type="GeneTree" id="ENSGT00940000164575"/>
<evidence type="ECO:0000256" key="1">
    <source>
        <dbReference type="ARBA" id="ARBA00023157"/>
    </source>
</evidence>
<keyword evidence="5" id="KW-1185">Reference proteome</keyword>
<dbReference type="AlphaFoldDB" id="A0A2K6V0G4"/>
<gene>
    <name evidence="4" type="primary">WFDC6</name>
</gene>
<evidence type="ECO:0000259" key="3">
    <source>
        <dbReference type="PROSITE" id="PS51390"/>
    </source>
</evidence>
<reference evidence="4" key="1">
    <citation type="submission" date="2025-08" db="UniProtKB">
        <authorList>
            <consortium name="Ensembl"/>
        </authorList>
    </citation>
    <scope>IDENTIFICATION</scope>
</reference>
<feature type="chain" id="PRO_5014407276" evidence="2">
    <location>
        <begin position="22"/>
        <end position="81"/>
    </location>
</feature>
<feature type="domain" description="WAP" evidence="3">
    <location>
        <begin position="27"/>
        <end position="74"/>
    </location>
</feature>
<evidence type="ECO:0000313" key="4">
    <source>
        <dbReference type="Ensembl" id="ENSSBOP00000037644.1"/>
    </source>
</evidence>
<dbReference type="PROSITE" id="PS51390">
    <property type="entry name" value="WAP"/>
    <property type="match status" value="1"/>
</dbReference>
<evidence type="ECO:0000256" key="2">
    <source>
        <dbReference type="SAM" id="SignalP"/>
    </source>
</evidence>
<dbReference type="STRING" id="39432.ENSSBOP00000037644"/>
<protein>
    <submittedName>
        <fullName evidence="4">WAP four-disulfide core domain 6</fullName>
    </submittedName>
</protein>